<dbReference type="Proteomes" id="UP000199126">
    <property type="component" value="Unassembled WGS sequence"/>
</dbReference>
<accession>A0A1H8S249</accession>
<organism evidence="1 2">
    <name type="scientific">Halogranum amylolyticum</name>
    <dbReference type="NCBI Taxonomy" id="660520"/>
    <lineage>
        <taxon>Archaea</taxon>
        <taxon>Methanobacteriati</taxon>
        <taxon>Methanobacteriota</taxon>
        <taxon>Stenosarchaea group</taxon>
        <taxon>Halobacteria</taxon>
        <taxon>Halobacteriales</taxon>
        <taxon>Haloferacaceae</taxon>
    </lineage>
</organism>
<evidence type="ECO:0000313" key="1">
    <source>
        <dbReference type="EMBL" id="SEO72616.1"/>
    </source>
</evidence>
<dbReference type="Pfam" id="PF19137">
    <property type="entry name" value="DUF5820"/>
    <property type="match status" value="1"/>
</dbReference>
<dbReference type="InterPro" id="IPR043858">
    <property type="entry name" value="DUF5820"/>
</dbReference>
<keyword evidence="2" id="KW-1185">Reference proteome</keyword>
<protein>
    <submittedName>
        <fullName evidence="1">Uncharacterized protein</fullName>
    </submittedName>
</protein>
<dbReference type="RefSeq" id="WP_089823729.1">
    <property type="nucleotide sequence ID" value="NZ_FODV01000004.1"/>
</dbReference>
<dbReference type="AlphaFoldDB" id="A0A1H8S249"/>
<dbReference type="EMBL" id="FODV01000004">
    <property type="protein sequence ID" value="SEO72616.1"/>
    <property type="molecule type" value="Genomic_DNA"/>
</dbReference>
<dbReference type="OrthoDB" id="202378at2157"/>
<name>A0A1H8S249_9EURY</name>
<evidence type="ECO:0000313" key="2">
    <source>
        <dbReference type="Proteomes" id="UP000199126"/>
    </source>
</evidence>
<sequence>MSFETLPEGWVVWNDEPEGRAILAYRPDVFDTEKFPAACMPTVFVSNGSRRRRPGASQISTDTWHITLFLEPDIEARTEEFDSREAAVEGAVAAAERFVDGEVDYRELYQVPREEYFEKLDELLGREKGD</sequence>
<reference evidence="2" key="1">
    <citation type="submission" date="2016-10" db="EMBL/GenBank/DDBJ databases">
        <authorList>
            <person name="Varghese N."/>
            <person name="Submissions S."/>
        </authorList>
    </citation>
    <scope>NUCLEOTIDE SEQUENCE [LARGE SCALE GENOMIC DNA]</scope>
    <source>
        <strain evidence="2">CGMCC 1.10121</strain>
    </source>
</reference>
<proteinExistence type="predicted"/>
<gene>
    <name evidence="1" type="ORF">SAMN04487948_104385</name>
</gene>